<dbReference type="AlphaFoldDB" id="M8C9H1"/>
<feature type="compositionally biased region" description="Basic and acidic residues" evidence="1">
    <location>
        <begin position="648"/>
        <end position="658"/>
    </location>
</feature>
<dbReference type="PANTHER" id="PTHR34709:SF61">
    <property type="entry name" value="OS07G0229100 PROTEIN"/>
    <property type="match status" value="1"/>
</dbReference>
<evidence type="ECO:0008006" key="3">
    <source>
        <dbReference type="Google" id="ProtNLM"/>
    </source>
</evidence>
<dbReference type="InterPro" id="IPR055312">
    <property type="entry name" value="FBL15-like"/>
</dbReference>
<feature type="region of interest" description="Disordered" evidence="1">
    <location>
        <begin position="1"/>
        <end position="23"/>
    </location>
</feature>
<dbReference type="PANTHER" id="PTHR34709">
    <property type="entry name" value="OS10G0396666 PROTEIN"/>
    <property type="match status" value="1"/>
</dbReference>
<evidence type="ECO:0000256" key="1">
    <source>
        <dbReference type="SAM" id="MobiDB-lite"/>
    </source>
</evidence>
<reference evidence="2" key="1">
    <citation type="submission" date="2015-06" db="UniProtKB">
        <authorList>
            <consortium name="EnsemblPlants"/>
        </authorList>
    </citation>
    <scope>IDENTIFICATION</scope>
</reference>
<accession>M8C9H1</accession>
<feature type="compositionally biased region" description="Basic and acidic residues" evidence="1">
    <location>
        <begin position="1"/>
        <end position="10"/>
    </location>
</feature>
<protein>
    <recommendedName>
        <fullName evidence="3">F-box domain-containing protein</fullName>
    </recommendedName>
</protein>
<dbReference type="InterPro" id="IPR036047">
    <property type="entry name" value="F-box-like_dom_sf"/>
</dbReference>
<evidence type="ECO:0000313" key="2">
    <source>
        <dbReference type="EnsemblPlants" id="EMT30748"/>
    </source>
</evidence>
<feature type="region of interest" description="Disordered" evidence="1">
    <location>
        <begin position="613"/>
        <end position="658"/>
    </location>
</feature>
<dbReference type="ExpressionAtlas" id="M8C9H1">
    <property type="expression patterns" value="baseline"/>
</dbReference>
<dbReference type="SUPFAM" id="SSF81383">
    <property type="entry name" value="F-box domain"/>
    <property type="match status" value="1"/>
</dbReference>
<proteinExistence type="predicted"/>
<dbReference type="EnsemblPlants" id="EMT30748">
    <property type="protein sequence ID" value="EMT30748"/>
    <property type="gene ID" value="F775_00447"/>
</dbReference>
<organism evidence="2">
    <name type="scientific">Aegilops tauschii</name>
    <name type="common">Tausch's goatgrass</name>
    <name type="synonym">Aegilops squarrosa</name>
    <dbReference type="NCBI Taxonomy" id="37682"/>
    <lineage>
        <taxon>Eukaryota</taxon>
        <taxon>Viridiplantae</taxon>
        <taxon>Streptophyta</taxon>
        <taxon>Embryophyta</taxon>
        <taxon>Tracheophyta</taxon>
        <taxon>Spermatophyta</taxon>
        <taxon>Magnoliopsida</taxon>
        <taxon>Liliopsida</taxon>
        <taxon>Poales</taxon>
        <taxon>Poaceae</taxon>
        <taxon>BOP clade</taxon>
        <taxon>Pooideae</taxon>
        <taxon>Triticodae</taxon>
        <taxon>Triticeae</taxon>
        <taxon>Triticinae</taxon>
        <taxon>Aegilops</taxon>
    </lineage>
</organism>
<sequence length="658" mass="72527">MEDRGGEIPAKRPPKPSDGGEDRLSAVPDELLIDILLKIRDASAAARTSVLSRRWRRVWTLLPELHFLPHNDPHRIRLALTAHEAPALGFLNVAVIDATPESMVVWLQIAARRLSGHLRLINTEENTSLDEAGERGAFELPCFEDAMSISLELGHLGLAVPSSGVFARLTNLFLNRVRLHGPSMLGDAVSWPQCPSLRRLIVHNADGVRNFAIHSDSLLQMDLRNLRSDNALGLGNFTIRSDSLLRMTLTSLHGLEQLTVMASALQFLSVSSCIYYSLRNDQPVANISAPQLTSLQWKDDYHPSYTQLKMENLERLSAHPFYVYGQESQKTFNSNCTRLLRRFEVIWILKLMLLYLPEITNHEYLMEDIKKIPNTALMVLEIVASGHSFGASSFHVLSTCRKLLLKLLDVPGHLVRKEGQKFTLMSASFKAFTYSAPFPWIIEKHLQRNALAKGQEQLPTTEEQEQRKLPMVARAELEADERPLFLSCCFVLASGTSRQRDVCASTPERGTRSTLTLHGSTTTASVSILQKNLADSRAAAQAAAAQGHDIEEASRRGESHAGNQWRLGFSAASSRVASCRSKPATAWTLRSNKADVGVDLRARSACAQDAAATVPMDEDSVELARAEPRVGAGGKVEEGGAAGTVGVRRRDSGGEGIR</sequence>
<name>M8C9H1_AEGTA</name>